<keyword evidence="6" id="KW-0520">NAD</keyword>
<evidence type="ECO:0000256" key="5">
    <source>
        <dbReference type="ARBA" id="ARBA00022857"/>
    </source>
</evidence>
<keyword evidence="2" id="KW-0285">Flavoprotein</keyword>
<keyword evidence="8" id="KW-1185">Reference proteome</keyword>
<evidence type="ECO:0000256" key="2">
    <source>
        <dbReference type="ARBA" id="ARBA00022630"/>
    </source>
</evidence>
<gene>
    <name evidence="7" type="ORF">SNEC2469_LOCUS7412</name>
</gene>
<organism evidence="7 8">
    <name type="scientific">Symbiodinium necroappetens</name>
    <dbReference type="NCBI Taxonomy" id="1628268"/>
    <lineage>
        <taxon>Eukaryota</taxon>
        <taxon>Sar</taxon>
        <taxon>Alveolata</taxon>
        <taxon>Dinophyceae</taxon>
        <taxon>Suessiales</taxon>
        <taxon>Symbiodiniaceae</taxon>
        <taxon>Symbiodinium</taxon>
    </lineage>
</organism>
<evidence type="ECO:0000313" key="8">
    <source>
        <dbReference type="Proteomes" id="UP000601435"/>
    </source>
</evidence>
<dbReference type="OrthoDB" id="430606at2759"/>
<keyword evidence="3" id="KW-0732">Signal</keyword>
<accession>A0A812NRI2</accession>
<dbReference type="SUPFAM" id="SSF51905">
    <property type="entry name" value="FAD/NAD(P)-binding domain"/>
    <property type="match status" value="1"/>
</dbReference>
<proteinExistence type="inferred from homology"/>
<evidence type="ECO:0000256" key="3">
    <source>
        <dbReference type="ARBA" id="ARBA00022729"/>
    </source>
</evidence>
<keyword evidence="5" id="KW-0521">NADP</keyword>
<feature type="non-terminal residue" evidence="7">
    <location>
        <position position="72"/>
    </location>
</feature>
<comment type="similarity">
    <text evidence="1">Belongs to the carotenoid/retinoid oxidoreductase family. CrtISO subfamily.</text>
</comment>
<name>A0A812NRI2_9DINO</name>
<dbReference type="EMBL" id="CAJNJA010012589">
    <property type="protein sequence ID" value="CAE7300287.1"/>
    <property type="molecule type" value="Genomic_DNA"/>
</dbReference>
<sequence length="72" mass="7885">RPSAASFFIHSGIVSHYLEGGYYPVGGPQRISRGLIRTIEKAGGRVLVNAPVARVEVARNRAPWILRKGQET</sequence>
<dbReference type="PANTHER" id="PTHR46091">
    <property type="entry name" value="BLR7054 PROTEIN"/>
    <property type="match status" value="1"/>
</dbReference>
<dbReference type="Proteomes" id="UP000601435">
    <property type="component" value="Unassembled WGS sequence"/>
</dbReference>
<protein>
    <submittedName>
        <fullName evidence="7">Uncharacterized protein</fullName>
    </submittedName>
</protein>
<reference evidence="7" key="1">
    <citation type="submission" date="2021-02" db="EMBL/GenBank/DDBJ databases">
        <authorList>
            <person name="Dougan E. K."/>
            <person name="Rhodes N."/>
            <person name="Thang M."/>
            <person name="Chan C."/>
        </authorList>
    </citation>
    <scope>NUCLEOTIDE SEQUENCE</scope>
</reference>
<dbReference type="AlphaFoldDB" id="A0A812NRI2"/>
<evidence type="ECO:0000256" key="4">
    <source>
        <dbReference type="ARBA" id="ARBA00022827"/>
    </source>
</evidence>
<dbReference type="PANTHER" id="PTHR46091:SF3">
    <property type="entry name" value="AMINE OXIDASE DOMAIN-CONTAINING PROTEIN"/>
    <property type="match status" value="1"/>
</dbReference>
<keyword evidence="4" id="KW-0274">FAD</keyword>
<evidence type="ECO:0000313" key="7">
    <source>
        <dbReference type="EMBL" id="CAE7300287.1"/>
    </source>
</evidence>
<dbReference type="InterPro" id="IPR036188">
    <property type="entry name" value="FAD/NAD-bd_sf"/>
</dbReference>
<evidence type="ECO:0000256" key="6">
    <source>
        <dbReference type="ARBA" id="ARBA00023027"/>
    </source>
</evidence>
<comment type="caution">
    <text evidence="7">The sequence shown here is derived from an EMBL/GenBank/DDBJ whole genome shotgun (WGS) entry which is preliminary data.</text>
</comment>
<dbReference type="Gene3D" id="3.50.50.60">
    <property type="entry name" value="FAD/NAD(P)-binding domain"/>
    <property type="match status" value="1"/>
</dbReference>
<dbReference type="InterPro" id="IPR052206">
    <property type="entry name" value="Retinol_saturase"/>
</dbReference>
<evidence type="ECO:0000256" key="1">
    <source>
        <dbReference type="ARBA" id="ARBA00005855"/>
    </source>
</evidence>